<evidence type="ECO:0000313" key="1">
    <source>
        <dbReference type="EMBL" id="RKP16248.1"/>
    </source>
</evidence>
<evidence type="ECO:0000313" key="2">
    <source>
        <dbReference type="Proteomes" id="UP000281549"/>
    </source>
</evidence>
<organism evidence="1 2">
    <name type="scientific">Rozella allomycis (strain CSF55)</name>
    <dbReference type="NCBI Taxonomy" id="988480"/>
    <lineage>
        <taxon>Eukaryota</taxon>
        <taxon>Fungi</taxon>
        <taxon>Fungi incertae sedis</taxon>
        <taxon>Cryptomycota</taxon>
        <taxon>Cryptomycota incertae sedis</taxon>
        <taxon>Rozella</taxon>
    </lineage>
</organism>
<dbReference type="Proteomes" id="UP000281549">
    <property type="component" value="Unassembled WGS sequence"/>
</dbReference>
<dbReference type="AlphaFoldDB" id="A0A4P9YAV0"/>
<sequence>MWIPEFENTKRLIRKETYCKDEEISEHFAKWLNTDCDEQYFDKIDTHPDKMGIQITHFRALAIPMGYGLFRKRGIYESASVCLCDTMIYSNVIDRASVSLCEDNACARFLAK</sequence>
<name>A0A4P9YAV0_ROZAC</name>
<proteinExistence type="predicted"/>
<protein>
    <submittedName>
        <fullName evidence="1">Uncharacterized protein</fullName>
    </submittedName>
</protein>
<dbReference type="EMBL" id="ML006775">
    <property type="protein sequence ID" value="RKP16248.1"/>
    <property type="molecule type" value="Genomic_DNA"/>
</dbReference>
<gene>
    <name evidence="1" type="ORF">ROZALSC1DRAFT_25494</name>
</gene>
<reference evidence="2" key="1">
    <citation type="journal article" date="2018" name="Nat. Microbiol.">
        <title>Leveraging single-cell genomics to expand the fungal tree of life.</title>
        <authorList>
            <person name="Ahrendt S.R."/>
            <person name="Quandt C.A."/>
            <person name="Ciobanu D."/>
            <person name="Clum A."/>
            <person name="Salamov A."/>
            <person name="Andreopoulos B."/>
            <person name="Cheng J.F."/>
            <person name="Woyke T."/>
            <person name="Pelin A."/>
            <person name="Henrissat B."/>
            <person name="Reynolds N.K."/>
            <person name="Benny G.L."/>
            <person name="Smith M.E."/>
            <person name="James T.Y."/>
            <person name="Grigoriev I.V."/>
        </authorList>
    </citation>
    <scope>NUCLEOTIDE SEQUENCE [LARGE SCALE GENOMIC DNA]</scope>
    <source>
        <strain evidence="2">CSF55</strain>
    </source>
</reference>
<accession>A0A4P9YAV0</accession>